<organism evidence="2 3">
    <name type="scientific">Nematocida parisii (strain ERTm3)</name>
    <name type="common">Nematode killer fungus</name>
    <dbReference type="NCBI Taxonomy" id="935791"/>
    <lineage>
        <taxon>Eukaryota</taxon>
        <taxon>Fungi</taxon>
        <taxon>Fungi incertae sedis</taxon>
        <taxon>Microsporidia</taxon>
        <taxon>Nematocida</taxon>
    </lineage>
</organism>
<dbReference type="PROSITE" id="PS00018">
    <property type="entry name" value="EF_HAND_1"/>
    <property type="match status" value="1"/>
</dbReference>
<accession>I3EH53</accession>
<protein>
    <recommendedName>
        <fullName evidence="4">EF-hand domain-containing protein</fullName>
    </recommendedName>
</protein>
<proteinExistence type="predicted"/>
<feature type="non-terminal residue" evidence="2">
    <location>
        <position position="1"/>
    </location>
</feature>
<evidence type="ECO:0008006" key="4">
    <source>
        <dbReference type="Google" id="ProtNLM"/>
    </source>
</evidence>
<feature type="transmembrane region" description="Helical" evidence="1">
    <location>
        <begin position="15"/>
        <end position="35"/>
    </location>
</feature>
<keyword evidence="1" id="KW-0472">Membrane</keyword>
<gene>
    <name evidence="2" type="ORF">NEQG_01240</name>
</gene>
<reference evidence="2" key="1">
    <citation type="submission" date="2011-01" db="EMBL/GenBank/DDBJ databases">
        <title>The Genome Sequence of Nematocida parisii strain ERTm3.</title>
        <authorList>
            <consortium name="The Broad Institute Genome Sequencing Platform"/>
            <consortium name="The Broad Institute Genome Sequencing Center for Infectious Disease"/>
            <person name="Cuomo C."/>
            <person name="Troemel E."/>
            <person name="Young S.K."/>
            <person name="Zeng Q."/>
            <person name="Gargeya S."/>
            <person name="Fitzgerald M."/>
            <person name="Haas B."/>
            <person name="Abouelleil A."/>
            <person name="Alvarado L."/>
            <person name="Arachchi H.M."/>
            <person name="Berlin A."/>
            <person name="Chapman S.B."/>
            <person name="Gearin G."/>
            <person name="Goldberg J."/>
            <person name="Griggs A."/>
            <person name="Gujja S."/>
            <person name="Hansen M."/>
            <person name="Heiman D."/>
            <person name="Howarth C."/>
            <person name="Larimer J."/>
            <person name="Lui A."/>
            <person name="MacDonald P.J.P."/>
            <person name="McCowen C."/>
            <person name="Montmayeur A."/>
            <person name="Murphy C."/>
            <person name="Neiman D."/>
            <person name="Pearson M."/>
            <person name="Priest M."/>
            <person name="Roberts A."/>
            <person name="Saif S."/>
            <person name="Shea T."/>
            <person name="Sisk P."/>
            <person name="Stolte C."/>
            <person name="Sykes S."/>
            <person name="Wortman J."/>
            <person name="Nusbaum C."/>
            <person name="Birren B."/>
        </authorList>
    </citation>
    <scope>NUCLEOTIDE SEQUENCE</scope>
    <source>
        <strain evidence="2">ERTm3</strain>
    </source>
</reference>
<dbReference type="OMA" id="NDPHRAN"/>
<name>I3EH53_NEMP3</name>
<dbReference type="VEuPathDB" id="MicrosporidiaDB:NEQG_01240"/>
<sequence>MALNASKENLKKRKYIIAVIVAGLIALLFIAWYLLQFRSSSLDVKKQIAGAAAGNSKSAEEAQNIRSLLVWIGQRANNTKFYDREELPLNSLKRMTEEGEKNAIQKIDKMKSVIELLLKEYGRPNKKSNHKNLQGVIYNVLKDNYMLRCLFLLMDNPMDTIHKIGLLNENNKCTGDCPLKALEWLLLGHDKKTVSLFNKIIKNDINDADLNSKMTRIIELLLRVVITNPPQATRRRELKQQKTLPMILDEIDKDKTRFIEYIDLKNSISSRASLHSNAKKERFAEVQEYRNNDKNHFATEEETTMASIVSLVAHVQRAAAIDNVEYFNGLIEMGNNSVRHRGFYSMVNNKNENHLIFFIEYIRAYIGSTEKSSSDPKLCIFIQYLDRFLKEVDAYSTVDQIMKSKKVKQIGDLQKISTGHLDKIEEVINFTDRLISLVSLEVDYIFSKKQHRYILYELANCYRSLVETNVSIIPKDLMLTHILMNSNEIKELLSKEKASNKEMYVTPAPNPRMNLLLSSDKKKGSAPINVISRAIEVYAYDLSYAMQIFNDPHRANRKK</sequence>
<dbReference type="OrthoDB" id="2190454at2759"/>
<dbReference type="InterPro" id="IPR018247">
    <property type="entry name" value="EF_Hand_1_Ca_BS"/>
</dbReference>
<dbReference type="Proteomes" id="UP000002872">
    <property type="component" value="Unassembled WGS sequence"/>
</dbReference>
<keyword evidence="3" id="KW-1185">Reference proteome</keyword>
<evidence type="ECO:0000313" key="3">
    <source>
        <dbReference type="Proteomes" id="UP000002872"/>
    </source>
</evidence>
<keyword evidence="1" id="KW-1133">Transmembrane helix</keyword>
<evidence type="ECO:0000313" key="2">
    <source>
        <dbReference type="EMBL" id="EIJ88550.1"/>
    </source>
</evidence>
<evidence type="ECO:0000256" key="1">
    <source>
        <dbReference type="SAM" id="Phobius"/>
    </source>
</evidence>
<dbReference type="EMBL" id="GL870878">
    <property type="protein sequence ID" value="EIJ88550.1"/>
    <property type="molecule type" value="Genomic_DNA"/>
</dbReference>
<dbReference type="HOGENOM" id="CLU_487525_0_0_1"/>
<dbReference type="InParanoid" id="I3EH53"/>
<dbReference type="AlphaFoldDB" id="I3EH53"/>
<keyword evidence="1" id="KW-0812">Transmembrane</keyword>